<gene>
    <name evidence="1" type="ORF">BDN71DRAFT_1442694</name>
</gene>
<dbReference type="EMBL" id="MU154534">
    <property type="protein sequence ID" value="KAF9499127.1"/>
    <property type="molecule type" value="Genomic_DNA"/>
</dbReference>
<name>A0A9P6A4Y8_PLEER</name>
<evidence type="ECO:0000313" key="2">
    <source>
        <dbReference type="Proteomes" id="UP000807025"/>
    </source>
</evidence>
<comment type="caution">
    <text evidence="1">The sequence shown here is derived from an EMBL/GenBank/DDBJ whole genome shotgun (WGS) entry which is preliminary data.</text>
</comment>
<organism evidence="1 2">
    <name type="scientific">Pleurotus eryngii</name>
    <name type="common">Boletus of the steppes</name>
    <dbReference type="NCBI Taxonomy" id="5323"/>
    <lineage>
        <taxon>Eukaryota</taxon>
        <taxon>Fungi</taxon>
        <taxon>Dikarya</taxon>
        <taxon>Basidiomycota</taxon>
        <taxon>Agaricomycotina</taxon>
        <taxon>Agaricomycetes</taxon>
        <taxon>Agaricomycetidae</taxon>
        <taxon>Agaricales</taxon>
        <taxon>Pleurotineae</taxon>
        <taxon>Pleurotaceae</taxon>
        <taxon>Pleurotus</taxon>
    </lineage>
</organism>
<dbReference type="OrthoDB" id="162969at2759"/>
<dbReference type="Proteomes" id="UP000807025">
    <property type="component" value="Unassembled WGS sequence"/>
</dbReference>
<keyword evidence="2" id="KW-1185">Reference proteome</keyword>
<dbReference type="AlphaFoldDB" id="A0A9P6A4Y8"/>
<accession>A0A9P6A4Y8</accession>
<reference evidence="1" key="1">
    <citation type="submission" date="2020-11" db="EMBL/GenBank/DDBJ databases">
        <authorList>
            <consortium name="DOE Joint Genome Institute"/>
            <person name="Ahrendt S."/>
            <person name="Riley R."/>
            <person name="Andreopoulos W."/>
            <person name="Labutti K."/>
            <person name="Pangilinan J."/>
            <person name="Ruiz-Duenas F.J."/>
            <person name="Barrasa J.M."/>
            <person name="Sanchez-Garcia M."/>
            <person name="Camarero S."/>
            <person name="Miyauchi S."/>
            <person name="Serrano A."/>
            <person name="Linde D."/>
            <person name="Babiker R."/>
            <person name="Drula E."/>
            <person name="Ayuso-Fernandez I."/>
            <person name="Pacheco R."/>
            <person name="Padilla G."/>
            <person name="Ferreira P."/>
            <person name="Barriuso J."/>
            <person name="Kellner H."/>
            <person name="Castanera R."/>
            <person name="Alfaro M."/>
            <person name="Ramirez L."/>
            <person name="Pisabarro A.G."/>
            <person name="Kuo A."/>
            <person name="Tritt A."/>
            <person name="Lipzen A."/>
            <person name="He G."/>
            <person name="Yan M."/>
            <person name="Ng V."/>
            <person name="Cullen D."/>
            <person name="Martin F."/>
            <person name="Rosso M.-N."/>
            <person name="Henrissat B."/>
            <person name="Hibbett D."/>
            <person name="Martinez A.T."/>
            <person name="Grigoriev I.V."/>
        </authorList>
    </citation>
    <scope>NUCLEOTIDE SEQUENCE</scope>
    <source>
        <strain evidence="1">ATCC 90797</strain>
    </source>
</reference>
<proteinExistence type="predicted"/>
<sequence length="114" mass="12825">MDIEELLNPVAEDENISNTSDEEIFESVQMRRQAEEMMEINGGDDGGDEGQVMEKPTRKAALTAVTTLADYIADINDPFVRKLEAVLAQFGRQTRLDVTRSMEPSYITDYFASQ</sequence>
<evidence type="ECO:0000313" key="1">
    <source>
        <dbReference type="EMBL" id="KAF9499127.1"/>
    </source>
</evidence>
<protein>
    <submittedName>
        <fullName evidence="1">Uncharacterized protein</fullName>
    </submittedName>
</protein>